<reference evidence="1" key="1">
    <citation type="submission" date="2020-11" db="EMBL/GenBank/DDBJ databases">
        <title>The chromosome-scale genome resource for two endophytic Fusarium species: F. culmorum and F. pseudograminearum.</title>
        <authorList>
            <person name="Yuan Z."/>
        </authorList>
    </citation>
    <scope>NUCLEOTIDE SEQUENCE</scope>
    <source>
        <strain evidence="1">Class2-1B</strain>
    </source>
</reference>
<dbReference type="Proteomes" id="UP000663297">
    <property type="component" value="Chromosome 2"/>
</dbReference>
<accession>A0A7S8D3L8</accession>
<evidence type="ECO:0000313" key="2">
    <source>
        <dbReference type="Proteomes" id="UP000663297"/>
    </source>
</evidence>
<sequence>MASLAVAMSVSSVSQTSIARLLRQKGQQPIAHLRCRYPLPRLRKISADASAVGSGDPLKVPIS</sequence>
<gene>
    <name evidence="1" type="ORF">HYE67_003401</name>
</gene>
<protein>
    <submittedName>
        <fullName evidence="1">Uncharacterized protein</fullName>
    </submittedName>
</protein>
<proteinExistence type="predicted"/>
<name>A0A7S8D3L8_FUSCU</name>
<dbReference type="AlphaFoldDB" id="A0A7S8D3L8"/>
<organism evidence="1 2">
    <name type="scientific">Fusarium culmorum</name>
    <dbReference type="NCBI Taxonomy" id="5516"/>
    <lineage>
        <taxon>Eukaryota</taxon>
        <taxon>Fungi</taxon>
        <taxon>Dikarya</taxon>
        <taxon>Ascomycota</taxon>
        <taxon>Pezizomycotina</taxon>
        <taxon>Sordariomycetes</taxon>
        <taxon>Hypocreomycetidae</taxon>
        <taxon>Hypocreales</taxon>
        <taxon>Nectriaceae</taxon>
        <taxon>Fusarium</taxon>
    </lineage>
</organism>
<dbReference type="EMBL" id="CP064748">
    <property type="protein sequence ID" value="QPC61170.1"/>
    <property type="molecule type" value="Genomic_DNA"/>
</dbReference>
<evidence type="ECO:0000313" key="1">
    <source>
        <dbReference type="EMBL" id="QPC61170.1"/>
    </source>
</evidence>